<dbReference type="NCBIfam" id="TIGR02894">
    <property type="entry name" value="DNA_bind_RsfA"/>
    <property type="match status" value="1"/>
</dbReference>
<dbReference type="InterPro" id="IPR014243">
    <property type="entry name" value="RsfA-like"/>
</dbReference>
<dbReference type="PROSITE" id="PS50090">
    <property type="entry name" value="MYB_LIKE"/>
    <property type="match status" value="1"/>
</dbReference>
<dbReference type="PANTHER" id="PTHR41302:SF2">
    <property type="entry name" value="PRESPORE SPECIFIC TRANSCRIPTIONAL ACTIVATOR RSFA"/>
    <property type="match status" value="1"/>
</dbReference>
<name>A0A4R1B4R1_9BACI</name>
<gene>
    <name evidence="3" type="ORF">E0Y62_02330</name>
</gene>
<dbReference type="InterPro" id="IPR017930">
    <property type="entry name" value="Myb_dom"/>
</dbReference>
<protein>
    <submittedName>
        <fullName evidence="3">RsfA family transcriptional regulator</fullName>
    </submittedName>
</protein>
<evidence type="ECO:0000313" key="4">
    <source>
        <dbReference type="Proteomes" id="UP000293846"/>
    </source>
</evidence>
<dbReference type="Pfam" id="PF13921">
    <property type="entry name" value="Myb_DNA-bind_6"/>
    <property type="match status" value="1"/>
</dbReference>
<reference evidence="3 4" key="1">
    <citation type="submission" date="2019-03" db="EMBL/GenBank/DDBJ databases">
        <authorList>
            <person name="Jensen L."/>
            <person name="Storgaard J."/>
            <person name="Sulaj E."/>
            <person name="Schramm A."/>
            <person name="Marshall I.P.G."/>
        </authorList>
    </citation>
    <scope>NUCLEOTIDE SEQUENCE [LARGE SCALE GENOMIC DNA]</scope>
    <source>
        <strain evidence="3 4">2017H2G3</strain>
    </source>
</reference>
<accession>A0A4R1B4R1</accession>
<dbReference type="RefSeq" id="WP_057766662.1">
    <property type="nucleotide sequence ID" value="NZ_CP183326.1"/>
</dbReference>
<organism evidence="3 4">
    <name type="scientific">Cytobacillus praedii</name>
    <dbReference type="NCBI Taxonomy" id="1742358"/>
    <lineage>
        <taxon>Bacteria</taxon>
        <taxon>Bacillati</taxon>
        <taxon>Bacillota</taxon>
        <taxon>Bacilli</taxon>
        <taxon>Bacillales</taxon>
        <taxon>Bacillaceae</taxon>
        <taxon>Cytobacillus</taxon>
    </lineage>
</organism>
<dbReference type="EMBL" id="SJTH01000002">
    <property type="protein sequence ID" value="TCJ06091.1"/>
    <property type="molecule type" value="Genomic_DNA"/>
</dbReference>
<feature type="domain" description="HTH myb-type" evidence="2">
    <location>
        <begin position="1"/>
        <end position="61"/>
    </location>
</feature>
<evidence type="ECO:0000259" key="1">
    <source>
        <dbReference type="PROSITE" id="PS50090"/>
    </source>
</evidence>
<evidence type="ECO:0000259" key="2">
    <source>
        <dbReference type="PROSITE" id="PS51294"/>
    </source>
</evidence>
<dbReference type="InterPro" id="IPR009057">
    <property type="entry name" value="Homeodomain-like_sf"/>
</dbReference>
<evidence type="ECO:0000313" key="3">
    <source>
        <dbReference type="EMBL" id="TCJ06091.1"/>
    </source>
</evidence>
<dbReference type="Proteomes" id="UP000293846">
    <property type="component" value="Unassembled WGS sequence"/>
</dbReference>
<sequence>MSSTRQDAWTHDEDLLLAEIVLRHIREGGTQLQAFEKVGKELTRTAAACGFRWNSYVRKQYKSGIELAKRQRKERKLNNLPLEDKQPDTNQILEAETVTSQEEKKVWGFEELVAYLKDLYEKAEQSSMQDENIKTNEERIQSLEKQLYYLASENEKLLKDLNSIQADYKALINIMERARKLVELKDEDHEQKV</sequence>
<comment type="caution">
    <text evidence="3">The sequence shown here is derived from an EMBL/GenBank/DDBJ whole genome shotgun (WGS) entry which is preliminary data.</text>
</comment>
<dbReference type="InterPro" id="IPR001005">
    <property type="entry name" value="SANT/Myb"/>
</dbReference>
<dbReference type="AlphaFoldDB" id="A0A4R1B4R1"/>
<dbReference type="STRING" id="1742358.GCA_001439605_01571"/>
<dbReference type="PROSITE" id="PS51294">
    <property type="entry name" value="HTH_MYB"/>
    <property type="match status" value="1"/>
</dbReference>
<feature type="domain" description="Myb-like" evidence="1">
    <location>
        <begin position="1"/>
        <end position="57"/>
    </location>
</feature>
<dbReference type="Gene3D" id="1.10.10.60">
    <property type="entry name" value="Homeodomain-like"/>
    <property type="match status" value="1"/>
</dbReference>
<keyword evidence="4" id="KW-1185">Reference proteome</keyword>
<proteinExistence type="predicted"/>
<dbReference type="OrthoDB" id="2845592at2"/>
<dbReference type="SUPFAM" id="SSF46689">
    <property type="entry name" value="Homeodomain-like"/>
    <property type="match status" value="1"/>
</dbReference>
<dbReference type="PANTHER" id="PTHR41302">
    <property type="entry name" value="PRESPORE-SPECIFIC TRANSCRIPTIONAL REGULATOR RSFA-RELATED"/>
    <property type="match status" value="1"/>
</dbReference>